<organism evidence="3 4">
    <name type="scientific">Segatella copri</name>
    <dbReference type="NCBI Taxonomy" id="165179"/>
    <lineage>
        <taxon>Bacteria</taxon>
        <taxon>Pseudomonadati</taxon>
        <taxon>Bacteroidota</taxon>
        <taxon>Bacteroidia</taxon>
        <taxon>Bacteroidales</taxon>
        <taxon>Prevotellaceae</taxon>
        <taxon>Segatella</taxon>
    </lineage>
</organism>
<feature type="region of interest" description="Disordered" evidence="2">
    <location>
        <begin position="68"/>
        <end position="88"/>
    </location>
</feature>
<comment type="caution">
    <text evidence="3">The sequence shown here is derived from an EMBL/GenBank/DDBJ whole genome shotgun (WGS) entry which is preliminary data.</text>
</comment>
<protein>
    <submittedName>
        <fullName evidence="3">Uncharacterized protein</fullName>
    </submittedName>
</protein>
<feature type="compositionally biased region" description="Basic and acidic residues" evidence="2">
    <location>
        <begin position="27"/>
        <end position="45"/>
    </location>
</feature>
<sequence length="298" mass="33105">MAEKKKYNSILVSGRKDETLTYSRYVKDEESGESVKESLDKKVNNTDELETQQIKDGAITNEKLAADSVGNTNLKDGSVSNEKLEDGSITNEKLAENSITKDKLKDNTIGVEKLDPELRQTINAATGLPKDLVETIQNVDDTLKDHQSQLDDKQQQITANDEDISLLQTRSTQMEETINSIAATGGASQATAVTYNNEKSKLTAVNIQSAVDEVVDKTAIKDEEGNVQDTPFRVIENEEFIKAIVDAEDRVLFGIYRDTGKPYYPQNDMYHISQSEEFLWVILDAANHPLLGIQQDGT</sequence>
<dbReference type="RefSeq" id="WP_147380658.1">
    <property type="nucleotide sequence ID" value="NZ_QRKB01000025.1"/>
</dbReference>
<accession>A0A3R6EDS1</accession>
<dbReference type="Proteomes" id="UP000284548">
    <property type="component" value="Unassembled WGS sequence"/>
</dbReference>
<evidence type="ECO:0000256" key="1">
    <source>
        <dbReference type="SAM" id="Coils"/>
    </source>
</evidence>
<reference evidence="3 4" key="1">
    <citation type="submission" date="2018-08" db="EMBL/GenBank/DDBJ databases">
        <title>A genome reference for cultivated species of the human gut microbiota.</title>
        <authorList>
            <person name="Zou Y."/>
            <person name="Xue W."/>
            <person name="Luo G."/>
        </authorList>
    </citation>
    <scope>NUCLEOTIDE SEQUENCE [LARGE SCALE GENOMIC DNA]</scope>
    <source>
        <strain evidence="3 4">AM16-54</strain>
    </source>
</reference>
<feature type="non-terminal residue" evidence="3">
    <location>
        <position position="298"/>
    </location>
</feature>
<feature type="coiled-coil region" evidence="1">
    <location>
        <begin position="136"/>
        <end position="163"/>
    </location>
</feature>
<evidence type="ECO:0000313" key="4">
    <source>
        <dbReference type="Proteomes" id="UP000284548"/>
    </source>
</evidence>
<name>A0A3R6EDS1_9BACT</name>
<gene>
    <name evidence="3" type="ORF">DW192_10360</name>
</gene>
<evidence type="ECO:0000256" key="2">
    <source>
        <dbReference type="SAM" id="MobiDB-lite"/>
    </source>
</evidence>
<keyword evidence="1" id="KW-0175">Coiled coil</keyword>
<dbReference type="EMBL" id="QRKB01000025">
    <property type="protein sequence ID" value="RHH81454.1"/>
    <property type="molecule type" value="Genomic_DNA"/>
</dbReference>
<feature type="compositionally biased region" description="Polar residues" evidence="2">
    <location>
        <begin position="69"/>
        <end position="81"/>
    </location>
</feature>
<evidence type="ECO:0000313" key="3">
    <source>
        <dbReference type="EMBL" id="RHH81454.1"/>
    </source>
</evidence>
<feature type="region of interest" description="Disordered" evidence="2">
    <location>
        <begin position="27"/>
        <end position="49"/>
    </location>
</feature>
<proteinExistence type="predicted"/>
<dbReference type="AlphaFoldDB" id="A0A3R6EDS1"/>